<comment type="caution">
    <text evidence="1">The sequence shown here is derived from an EMBL/GenBank/DDBJ whole genome shotgun (WGS) entry which is preliminary data.</text>
</comment>
<evidence type="ECO:0008006" key="3">
    <source>
        <dbReference type="Google" id="ProtNLM"/>
    </source>
</evidence>
<keyword evidence="2" id="KW-1185">Reference proteome</keyword>
<name>A0A542YRQ5_9MICO</name>
<organism evidence="1 2">
    <name type="scientific">Ornithinicoccus hortensis</name>
    <dbReference type="NCBI Taxonomy" id="82346"/>
    <lineage>
        <taxon>Bacteria</taxon>
        <taxon>Bacillati</taxon>
        <taxon>Actinomycetota</taxon>
        <taxon>Actinomycetes</taxon>
        <taxon>Micrococcales</taxon>
        <taxon>Intrasporangiaceae</taxon>
        <taxon>Ornithinicoccus</taxon>
    </lineage>
</organism>
<dbReference type="AlphaFoldDB" id="A0A542YRQ5"/>
<protein>
    <recommendedName>
        <fullName evidence="3">ESAT-6 protein secretion system EspG family protein</fullName>
    </recommendedName>
</protein>
<dbReference type="RefSeq" id="WP_141784865.1">
    <property type="nucleotide sequence ID" value="NZ_BAAAIK010000002.1"/>
</dbReference>
<proteinExistence type="predicted"/>
<gene>
    <name evidence="1" type="ORF">FB467_1900</name>
</gene>
<reference evidence="1 2" key="1">
    <citation type="submission" date="2019-06" db="EMBL/GenBank/DDBJ databases">
        <title>Sequencing the genomes of 1000 actinobacteria strains.</title>
        <authorList>
            <person name="Klenk H.-P."/>
        </authorList>
    </citation>
    <scope>NUCLEOTIDE SEQUENCE [LARGE SCALE GENOMIC DNA]</scope>
    <source>
        <strain evidence="1 2">DSM 12335</strain>
    </source>
</reference>
<dbReference type="Proteomes" id="UP000319516">
    <property type="component" value="Unassembled WGS sequence"/>
</dbReference>
<dbReference type="EMBL" id="VFOP01000001">
    <property type="protein sequence ID" value="TQL50783.1"/>
    <property type="molecule type" value="Genomic_DNA"/>
</dbReference>
<accession>A0A542YRQ5</accession>
<evidence type="ECO:0000313" key="2">
    <source>
        <dbReference type="Proteomes" id="UP000319516"/>
    </source>
</evidence>
<evidence type="ECO:0000313" key="1">
    <source>
        <dbReference type="EMBL" id="TQL50783.1"/>
    </source>
</evidence>
<sequence>MTAMVCRLTDEELDALTDGSPTPVGSPYLEQLDPGGRAVARRTAQRSLMVRRLLEPAGELRPDLVHGSERGDTVPGRATGLVRVVLDMRAGAPLVAVLHRWTGAPRDAPPGGDEPTALSRYVHVVEDVLVTEDVTATGVHTFGLHGYADLATVFREFLVPPDACGTVPGPPGREFTDPGDADRLLGALRRPTVLAESVVLHALGGGAAGPPEPRTLALGPHGCFAGTPTPAGTRYRELDVDALLTDLVAEVHAAREAVDAAREAGAGPTREAVGG</sequence>